<evidence type="ECO:0000313" key="2">
    <source>
        <dbReference type="EMBL" id="CAK9053663.1"/>
    </source>
</evidence>
<evidence type="ECO:0000313" key="3">
    <source>
        <dbReference type="Proteomes" id="UP001642484"/>
    </source>
</evidence>
<dbReference type="Proteomes" id="UP001642484">
    <property type="component" value="Unassembled WGS sequence"/>
</dbReference>
<comment type="caution">
    <text evidence="2">The sequence shown here is derived from an EMBL/GenBank/DDBJ whole genome shotgun (WGS) entry which is preliminary data.</text>
</comment>
<evidence type="ECO:0000256" key="1">
    <source>
        <dbReference type="SAM" id="MobiDB-lite"/>
    </source>
</evidence>
<organism evidence="2 3">
    <name type="scientific">Durusdinium trenchii</name>
    <dbReference type="NCBI Taxonomy" id="1381693"/>
    <lineage>
        <taxon>Eukaryota</taxon>
        <taxon>Sar</taxon>
        <taxon>Alveolata</taxon>
        <taxon>Dinophyceae</taxon>
        <taxon>Suessiales</taxon>
        <taxon>Symbiodiniaceae</taxon>
        <taxon>Durusdinium</taxon>
    </lineage>
</organism>
<keyword evidence="3" id="KW-1185">Reference proteome</keyword>
<feature type="region of interest" description="Disordered" evidence="1">
    <location>
        <begin position="387"/>
        <end position="410"/>
    </location>
</feature>
<feature type="non-terminal residue" evidence="2">
    <location>
        <position position="1"/>
    </location>
</feature>
<protein>
    <submittedName>
        <fullName evidence="2">Uncharacterized protein</fullName>
    </submittedName>
</protein>
<sequence length="552" mass="61314">ACHDQGVVSHFLSRSLQVLADERSSAGTLQAAALLATDLWLEGSFNSSPQEGLGDLLAALKKATQSRQGKSPQLVAFSCLSRLLSKLCDNQDPDGTPAVYRTLVYALVECESQSARDFGTRCLLALLEKYEGVPVGILAELTAKKFQVSPADPLAVIDVELFLVIAKHPRCTERHAEMLAQVLVRCAVENAVGRAASLPLLVIFRRFAHEDCIRALFERFVQVALTRLIQRGTPKAQINQVHELLAKVACMRIPSLVERMRQLLQEVCRAYLSNYMELHPNLQVLLELWPEDERELNAWVRSLSQESPKTQDLFNPDAGATVPVEQLAKETENLRDELASAKEKQAQALAEAEALRKELRDAKLLQKKVEAEVDQLQDRREEILAKRQAAKGDGSSRKGKKLDSQNSTDVVPAAEAVKVEELQKAFEEPLKVLFSQYAKPRRGAGGKRLEMRLEVMESMLEDLEISPSRLQKKAVPQLFKSGLPKPADEALLVENFLQLVPRLAKCFSASEATPMRDFGVTVPCETGSAPLELQAFLQYLEKRAETCQAQES</sequence>
<reference evidence="2 3" key="1">
    <citation type="submission" date="2024-02" db="EMBL/GenBank/DDBJ databases">
        <authorList>
            <person name="Chen Y."/>
            <person name="Shah S."/>
            <person name="Dougan E. K."/>
            <person name="Thang M."/>
            <person name="Chan C."/>
        </authorList>
    </citation>
    <scope>NUCLEOTIDE SEQUENCE [LARGE SCALE GENOMIC DNA]</scope>
</reference>
<gene>
    <name evidence="2" type="ORF">CCMP2556_LOCUS26943</name>
</gene>
<dbReference type="EMBL" id="CAXAMN010019102">
    <property type="protein sequence ID" value="CAK9053663.1"/>
    <property type="molecule type" value="Genomic_DNA"/>
</dbReference>
<accession>A0ABP0MR34</accession>
<name>A0ABP0MR34_9DINO</name>
<proteinExistence type="predicted"/>